<name>A0A4P2R626_SORCE</name>
<protein>
    <submittedName>
        <fullName evidence="2">Uncharacterized protein</fullName>
    </submittedName>
</protein>
<organism evidence="2 3">
    <name type="scientific">Sorangium cellulosum</name>
    <name type="common">Polyangium cellulosum</name>
    <dbReference type="NCBI Taxonomy" id="56"/>
    <lineage>
        <taxon>Bacteria</taxon>
        <taxon>Pseudomonadati</taxon>
        <taxon>Myxococcota</taxon>
        <taxon>Polyangia</taxon>
        <taxon>Polyangiales</taxon>
        <taxon>Polyangiaceae</taxon>
        <taxon>Sorangium</taxon>
    </lineage>
</organism>
<sequence length="397" mass="45669">MIVTVDQRLFQQGLPAIVLCLQFVFAASPREHVLLTDPMWDAEDEAHPVRVWLDALSPEVQEAVQNELERSLDKAATMTAHAAKLRVEPIAESRWEAGVLTPEDALRAMYTPLWLALENGRNDLEFLRRILERRDRAELDRYIAEGLVEIPLGGGTGELAAFLERLKEPEGTTSWIRRLRSWAMFDRDAHSSDPRQPSTTSEKLRGHVASMQRPWPFPGHQLGRRTIENYLPFEALDAWAEGGKASDRTRRRQQVEAFKSSDFGSVRRACFNMKVGFEKDVAQEVRDELSQRRKAQYKPKRQPRQLLPRNPPTSHRGIARPAVRWLKETELPAVFQGMRNEAFRNRLNRGFGTAIATLFREDSDSKIDDVWFHRVFDGDPAAQAWRKRLVESLWSVL</sequence>
<proteinExistence type="predicted"/>
<accession>A0A4P2R626</accession>
<dbReference type="AlphaFoldDB" id="A0A4P2R626"/>
<feature type="compositionally biased region" description="Basic residues" evidence="1">
    <location>
        <begin position="292"/>
        <end position="303"/>
    </location>
</feature>
<evidence type="ECO:0000313" key="2">
    <source>
        <dbReference type="EMBL" id="AUX38131.1"/>
    </source>
</evidence>
<gene>
    <name evidence="2" type="ORF">SOCE836_103710</name>
</gene>
<evidence type="ECO:0000256" key="1">
    <source>
        <dbReference type="SAM" id="MobiDB-lite"/>
    </source>
</evidence>
<dbReference type="EMBL" id="CP012672">
    <property type="protein sequence ID" value="AUX38131.1"/>
    <property type="molecule type" value="Genomic_DNA"/>
</dbReference>
<dbReference type="RefSeq" id="WP_129580621.1">
    <property type="nucleotide sequence ID" value="NZ_CP012672.1"/>
</dbReference>
<feature type="region of interest" description="Disordered" evidence="1">
    <location>
        <begin position="289"/>
        <end position="319"/>
    </location>
</feature>
<reference evidence="2 3" key="1">
    <citation type="submission" date="2015-09" db="EMBL/GenBank/DDBJ databases">
        <title>Sorangium comparison.</title>
        <authorList>
            <person name="Zaburannyi N."/>
            <person name="Bunk B."/>
            <person name="Overmann J."/>
            <person name="Mueller R."/>
        </authorList>
    </citation>
    <scope>NUCLEOTIDE SEQUENCE [LARGE SCALE GENOMIC DNA]</scope>
    <source>
        <strain evidence="2 3">So ce836</strain>
    </source>
</reference>
<dbReference type="Proteomes" id="UP000295497">
    <property type="component" value="Chromosome"/>
</dbReference>
<evidence type="ECO:0000313" key="3">
    <source>
        <dbReference type="Proteomes" id="UP000295497"/>
    </source>
</evidence>